<evidence type="ECO:0000313" key="3">
    <source>
        <dbReference type="Proteomes" id="UP001501470"/>
    </source>
</evidence>
<dbReference type="SUPFAM" id="SSF48452">
    <property type="entry name" value="TPR-like"/>
    <property type="match status" value="1"/>
</dbReference>
<accession>A0ABN2BQQ9</accession>
<dbReference type="EMBL" id="BAAAQD010000018">
    <property type="protein sequence ID" value="GAA1545794.1"/>
    <property type="molecule type" value="Genomic_DNA"/>
</dbReference>
<keyword evidence="3" id="KW-1185">Reference proteome</keyword>
<evidence type="ECO:0000313" key="2">
    <source>
        <dbReference type="EMBL" id="GAA1545794.1"/>
    </source>
</evidence>
<dbReference type="Gene3D" id="1.25.40.10">
    <property type="entry name" value="Tetratricopeptide repeat domain"/>
    <property type="match status" value="1"/>
</dbReference>
<gene>
    <name evidence="2" type="ORF">GCM10009827_077360</name>
</gene>
<reference evidence="2 3" key="1">
    <citation type="journal article" date="2019" name="Int. J. Syst. Evol. Microbiol.">
        <title>The Global Catalogue of Microorganisms (GCM) 10K type strain sequencing project: providing services to taxonomists for standard genome sequencing and annotation.</title>
        <authorList>
            <consortium name="The Broad Institute Genomics Platform"/>
            <consortium name="The Broad Institute Genome Sequencing Center for Infectious Disease"/>
            <person name="Wu L."/>
            <person name="Ma J."/>
        </authorList>
    </citation>
    <scope>NUCLEOTIDE SEQUENCE [LARGE SCALE GENOMIC DNA]</scope>
    <source>
        <strain evidence="2 3">JCM 15933</strain>
    </source>
</reference>
<evidence type="ECO:0000256" key="1">
    <source>
        <dbReference type="SAM" id="MobiDB-lite"/>
    </source>
</evidence>
<dbReference type="InterPro" id="IPR011990">
    <property type="entry name" value="TPR-like_helical_dom_sf"/>
</dbReference>
<evidence type="ECO:0008006" key="4">
    <source>
        <dbReference type="Google" id="ProtNLM"/>
    </source>
</evidence>
<name>A0ABN2BQQ9_9ACTN</name>
<dbReference type="Proteomes" id="UP001501470">
    <property type="component" value="Unassembled WGS sequence"/>
</dbReference>
<feature type="region of interest" description="Disordered" evidence="1">
    <location>
        <begin position="1"/>
        <end position="23"/>
    </location>
</feature>
<sequence>MHGLEGRRCVRSPHAGPPAPCGARRAGWSQLQAVEALRAHAGEDVHLAETVSLLRNWKRWEAGNTEPDAFYKPLLAETFGTVTAAMFPAPRPEHPAVLGNTGMDTLELISRLRASDVSPAVLEGMHVAVEQLNNDYSHMEPAALVEEGQRWLNRLIALHDGRLSLEQHREVLSLAGQVARLVGCVEYDMGRKAAAEATRRAALTLGKESGNSDVVGWAHEMRSWYSLTEGNYQAAIAAARAGLETVGPGHSVTVQLWAHQAKAWARIGDRRQVEVALDNGRAVLEALPYPDNPGNHFVIDPSKWDFYTMDCYRHVGEDRLAATYAEEVIRTGTTPDGVVRRPMRVAEAHITLGIVAARHSELEAALTAGRTALTLDRKSLPSLVMHSRELAAELNQRFSNDPRVVEYLDQLRTIAG</sequence>
<protein>
    <recommendedName>
        <fullName evidence="4">XRE family transcriptional regulator</fullName>
    </recommendedName>
</protein>
<organism evidence="2 3">
    <name type="scientific">Dactylosporangium maewongense</name>
    <dbReference type="NCBI Taxonomy" id="634393"/>
    <lineage>
        <taxon>Bacteria</taxon>
        <taxon>Bacillati</taxon>
        <taxon>Actinomycetota</taxon>
        <taxon>Actinomycetes</taxon>
        <taxon>Micromonosporales</taxon>
        <taxon>Micromonosporaceae</taxon>
        <taxon>Dactylosporangium</taxon>
    </lineage>
</organism>
<dbReference type="RefSeq" id="WP_344508089.1">
    <property type="nucleotide sequence ID" value="NZ_BAAAQD010000018.1"/>
</dbReference>
<comment type="caution">
    <text evidence="2">The sequence shown here is derived from an EMBL/GenBank/DDBJ whole genome shotgun (WGS) entry which is preliminary data.</text>
</comment>
<proteinExistence type="predicted"/>